<name>A0A6A5C979_NAEFO</name>
<evidence type="ECO:0000256" key="5">
    <source>
        <dbReference type="ARBA" id="ARBA00022723"/>
    </source>
</evidence>
<dbReference type="Proteomes" id="UP000444721">
    <property type="component" value="Unassembled WGS sequence"/>
</dbReference>
<keyword evidence="5 12" id="KW-0479">Metal-binding</keyword>
<keyword evidence="6 13" id="KW-0378">Hydrolase</keyword>
<evidence type="ECO:0000259" key="14">
    <source>
        <dbReference type="PROSITE" id="PS51747"/>
    </source>
</evidence>
<dbReference type="PROSITE" id="PS51747">
    <property type="entry name" value="CYT_DCMP_DEAMINASES_2"/>
    <property type="match status" value="1"/>
</dbReference>
<feature type="binding site" evidence="12">
    <location>
        <position position="105"/>
    </location>
    <ligand>
        <name>Zn(2+)</name>
        <dbReference type="ChEBI" id="CHEBI:29105"/>
        <note>catalytic</note>
    </ligand>
</feature>
<dbReference type="GO" id="GO:0055086">
    <property type="term" value="P:nucleobase-containing small molecule metabolic process"/>
    <property type="evidence" value="ECO:0007669"/>
    <property type="project" value="UniProtKB-ARBA"/>
</dbReference>
<sequence>MSQNSSSSGSDSFFQQDPTLKQIMTEKSIAAQKIAYCPYSKFHVGACILGTNGKLYTGCNVENQSYGLTICAERCAVFKMVSDECKSIKAVVVSTNIGVTPCGACRQVLQEFADENTKDFPILIVNSESGASIESSMKELLPNAVDLHFLKSEEQQQ</sequence>
<dbReference type="PROSITE" id="PS00903">
    <property type="entry name" value="CYT_DCMP_DEAMINASES_1"/>
    <property type="match status" value="1"/>
</dbReference>
<proteinExistence type="inferred from homology"/>
<evidence type="ECO:0000313" key="15">
    <source>
        <dbReference type="EMBL" id="KAF0983721.1"/>
    </source>
</evidence>
<evidence type="ECO:0000256" key="12">
    <source>
        <dbReference type="PIRSR" id="PIRSR606262-3"/>
    </source>
</evidence>
<comment type="catalytic activity">
    <reaction evidence="13">
        <text>2'-deoxycytidine + H2O + H(+) = 2'-deoxyuridine + NH4(+)</text>
        <dbReference type="Rhea" id="RHEA:13433"/>
        <dbReference type="ChEBI" id="CHEBI:15377"/>
        <dbReference type="ChEBI" id="CHEBI:15378"/>
        <dbReference type="ChEBI" id="CHEBI:15698"/>
        <dbReference type="ChEBI" id="CHEBI:16450"/>
        <dbReference type="ChEBI" id="CHEBI:28938"/>
        <dbReference type="EC" id="3.5.4.5"/>
    </reaction>
</comment>
<dbReference type="PANTHER" id="PTHR11644">
    <property type="entry name" value="CYTIDINE DEAMINASE"/>
    <property type="match status" value="1"/>
</dbReference>
<dbReference type="GO" id="GO:0004126">
    <property type="term" value="F:cytidine deaminase activity"/>
    <property type="evidence" value="ECO:0007669"/>
    <property type="project" value="UniProtKB-UniRule"/>
</dbReference>
<dbReference type="InterPro" id="IPR002125">
    <property type="entry name" value="CMP_dCMP_dom"/>
</dbReference>
<dbReference type="CDD" id="cd01283">
    <property type="entry name" value="cytidine_deaminase"/>
    <property type="match status" value="1"/>
</dbReference>
<organism evidence="15 16">
    <name type="scientific">Naegleria fowleri</name>
    <name type="common">Brain eating amoeba</name>
    <dbReference type="NCBI Taxonomy" id="5763"/>
    <lineage>
        <taxon>Eukaryota</taxon>
        <taxon>Discoba</taxon>
        <taxon>Heterolobosea</taxon>
        <taxon>Tetramitia</taxon>
        <taxon>Eutetramitia</taxon>
        <taxon>Vahlkampfiidae</taxon>
        <taxon>Naegleria</taxon>
    </lineage>
</organism>
<dbReference type="VEuPathDB" id="AmoebaDB:NF0016020"/>
<dbReference type="EC" id="3.5.4.5" evidence="4 13"/>
<dbReference type="Pfam" id="PF00383">
    <property type="entry name" value="dCMP_cyt_deam_1"/>
    <property type="match status" value="1"/>
</dbReference>
<dbReference type="Gene3D" id="3.40.140.10">
    <property type="entry name" value="Cytidine Deaminase, domain 2"/>
    <property type="match status" value="1"/>
</dbReference>
<comment type="cofactor">
    <cofactor evidence="1 12 13">
        <name>Zn(2+)</name>
        <dbReference type="ChEBI" id="CHEBI:29105"/>
    </cofactor>
</comment>
<dbReference type="InterPro" id="IPR006262">
    <property type="entry name" value="Cyt_deam_tetra"/>
</dbReference>
<dbReference type="OrthoDB" id="414540at2759"/>
<dbReference type="SUPFAM" id="SSF53927">
    <property type="entry name" value="Cytidine deaminase-like"/>
    <property type="match status" value="1"/>
</dbReference>
<dbReference type="FunFam" id="3.40.140.10:FF:000008">
    <property type="entry name" value="Cytidine deaminase"/>
    <property type="match status" value="1"/>
</dbReference>
<protein>
    <recommendedName>
        <fullName evidence="4 13">Cytidine deaminase</fullName>
        <ecNumber evidence="4 13">3.5.4.5</ecNumber>
    </recommendedName>
    <alternativeName>
        <fullName evidence="8 13">Cytidine aminohydrolase</fullName>
    </alternativeName>
</protein>
<dbReference type="AlphaFoldDB" id="A0A6A5C979"/>
<comment type="caution">
    <text evidence="15">The sequence shown here is derived from an EMBL/GenBank/DDBJ whole genome shotgun (WGS) entry which is preliminary data.</text>
</comment>
<evidence type="ECO:0000256" key="8">
    <source>
        <dbReference type="ARBA" id="ARBA00032005"/>
    </source>
</evidence>
<evidence type="ECO:0000256" key="13">
    <source>
        <dbReference type="RuleBase" id="RU364006"/>
    </source>
</evidence>
<dbReference type="InterPro" id="IPR050202">
    <property type="entry name" value="Cyt/Deoxycyt_deaminase"/>
</dbReference>
<comment type="similarity">
    <text evidence="3 13">Belongs to the cytidine and deoxycytidylate deaminase family.</text>
</comment>
<evidence type="ECO:0000256" key="10">
    <source>
        <dbReference type="PIRSR" id="PIRSR606262-1"/>
    </source>
</evidence>
<dbReference type="OMA" id="QQVFTGC"/>
<evidence type="ECO:0000313" key="16">
    <source>
        <dbReference type="Proteomes" id="UP000444721"/>
    </source>
</evidence>
<dbReference type="VEuPathDB" id="AmoebaDB:FDP41_007636"/>
<dbReference type="GO" id="GO:0042802">
    <property type="term" value="F:identical protein binding"/>
    <property type="evidence" value="ECO:0007669"/>
    <property type="project" value="UniProtKB-ARBA"/>
</dbReference>
<evidence type="ECO:0000256" key="6">
    <source>
        <dbReference type="ARBA" id="ARBA00022801"/>
    </source>
</evidence>
<comment type="catalytic activity">
    <reaction evidence="9 13">
        <text>cytidine + H2O + H(+) = uridine + NH4(+)</text>
        <dbReference type="Rhea" id="RHEA:16069"/>
        <dbReference type="ChEBI" id="CHEBI:15377"/>
        <dbReference type="ChEBI" id="CHEBI:15378"/>
        <dbReference type="ChEBI" id="CHEBI:16704"/>
        <dbReference type="ChEBI" id="CHEBI:17562"/>
        <dbReference type="ChEBI" id="CHEBI:28938"/>
        <dbReference type="EC" id="3.5.4.5"/>
    </reaction>
</comment>
<dbReference type="GO" id="GO:0008270">
    <property type="term" value="F:zinc ion binding"/>
    <property type="evidence" value="ECO:0007669"/>
    <property type="project" value="UniProtKB-UniRule"/>
</dbReference>
<dbReference type="NCBIfam" id="TIGR01354">
    <property type="entry name" value="cyt_deam_tetra"/>
    <property type="match status" value="1"/>
</dbReference>
<dbReference type="NCBIfam" id="NF004064">
    <property type="entry name" value="PRK05578.1"/>
    <property type="match status" value="1"/>
</dbReference>
<gene>
    <name evidence="15" type="ORF">FDP41_007636</name>
</gene>
<evidence type="ECO:0000256" key="9">
    <source>
        <dbReference type="ARBA" id="ARBA00049558"/>
    </source>
</evidence>
<comment type="function">
    <text evidence="2 13">This enzyme scavenges exogenous and endogenous cytidine and 2'-deoxycytidine for UMP synthesis.</text>
</comment>
<dbReference type="GO" id="GO:0072527">
    <property type="term" value="P:pyrimidine-containing compound metabolic process"/>
    <property type="evidence" value="ECO:0007669"/>
    <property type="project" value="UniProtKB-ARBA"/>
</dbReference>
<feature type="binding site" evidence="12">
    <location>
        <position position="71"/>
    </location>
    <ligand>
        <name>Zn(2+)</name>
        <dbReference type="ChEBI" id="CHEBI:29105"/>
        <note>catalytic</note>
    </ligand>
</feature>
<dbReference type="EMBL" id="VFQX01000004">
    <property type="protein sequence ID" value="KAF0983721.1"/>
    <property type="molecule type" value="Genomic_DNA"/>
</dbReference>
<keyword evidence="7 12" id="KW-0862">Zinc</keyword>
<evidence type="ECO:0000256" key="11">
    <source>
        <dbReference type="PIRSR" id="PIRSR606262-2"/>
    </source>
</evidence>
<feature type="binding site" evidence="11">
    <location>
        <begin position="60"/>
        <end position="66"/>
    </location>
    <ligand>
        <name>substrate</name>
    </ligand>
</feature>
<dbReference type="VEuPathDB" id="AmoebaDB:NfTy_007010"/>
<evidence type="ECO:0000256" key="3">
    <source>
        <dbReference type="ARBA" id="ARBA00006576"/>
    </source>
</evidence>
<dbReference type="PANTHER" id="PTHR11644:SF2">
    <property type="entry name" value="CYTIDINE DEAMINASE"/>
    <property type="match status" value="1"/>
</dbReference>
<dbReference type="GeneID" id="68114854"/>
<dbReference type="InterPro" id="IPR016192">
    <property type="entry name" value="APOBEC/CMP_deaminase_Zn-bd"/>
</dbReference>
<reference evidence="15 16" key="1">
    <citation type="journal article" date="2019" name="Sci. Rep.">
        <title>Nanopore sequencing improves the draft genome of the human pathogenic amoeba Naegleria fowleri.</title>
        <authorList>
            <person name="Liechti N."/>
            <person name="Schurch N."/>
            <person name="Bruggmann R."/>
            <person name="Wittwer M."/>
        </authorList>
    </citation>
    <scope>NUCLEOTIDE SEQUENCE [LARGE SCALE GENOMIC DNA]</scope>
    <source>
        <strain evidence="15 16">ATCC 30894</strain>
    </source>
</reference>
<evidence type="ECO:0000256" key="1">
    <source>
        <dbReference type="ARBA" id="ARBA00001947"/>
    </source>
</evidence>
<evidence type="ECO:0000256" key="2">
    <source>
        <dbReference type="ARBA" id="ARBA00003949"/>
    </source>
</evidence>
<feature type="domain" description="CMP/dCMP-type deaminase" evidence="14">
    <location>
        <begin position="19"/>
        <end position="148"/>
    </location>
</feature>
<evidence type="ECO:0000256" key="4">
    <source>
        <dbReference type="ARBA" id="ARBA00012783"/>
    </source>
</evidence>
<evidence type="ECO:0000256" key="7">
    <source>
        <dbReference type="ARBA" id="ARBA00022833"/>
    </source>
</evidence>
<feature type="active site" description="Proton donor" evidence="10">
    <location>
        <position position="73"/>
    </location>
</feature>
<feature type="binding site" evidence="12">
    <location>
        <position position="102"/>
    </location>
    <ligand>
        <name>Zn(2+)</name>
        <dbReference type="ChEBI" id="CHEBI:29105"/>
        <note>catalytic</note>
    </ligand>
</feature>
<dbReference type="GO" id="GO:0005829">
    <property type="term" value="C:cytosol"/>
    <property type="evidence" value="ECO:0007669"/>
    <property type="project" value="TreeGrafter"/>
</dbReference>
<dbReference type="InterPro" id="IPR016193">
    <property type="entry name" value="Cytidine_deaminase-like"/>
</dbReference>
<dbReference type="RefSeq" id="XP_044568434.1">
    <property type="nucleotide sequence ID" value="XM_044711402.1"/>
</dbReference>
<keyword evidence="16" id="KW-1185">Reference proteome</keyword>
<accession>A0A6A5C979</accession>